<name>A0A0A2X9Z0_9PAST</name>
<evidence type="ECO:0000256" key="3">
    <source>
        <dbReference type="ARBA" id="ARBA00022833"/>
    </source>
</evidence>
<dbReference type="SUPFAM" id="SSF57716">
    <property type="entry name" value="Glucocorticoid receptor-like (DNA-binding domain)"/>
    <property type="match status" value="1"/>
</dbReference>
<dbReference type="Pfam" id="PF01258">
    <property type="entry name" value="zf-dskA_traR"/>
    <property type="match status" value="1"/>
</dbReference>
<feature type="domain" description="Zinc finger DksA/TraR C4-type" evidence="5">
    <location>
        <begin position="34"/>
        <end position="65"/>
    </location>
</feature>
<dbReference type="InterPro" id="IPR000962">
    <property type="entry name" value="Znf_DskA_TraR"/>
</dbReference>
<dbReference type="Gene3D" id="1.20.120.910">
    <property type="entry name" value="DksA, coiled-coil domain"/>
    <property type="match status" value="1"/>
</dbReference>
<feature type="zinc finger region" description="dksA C4-type" evidence="4">
    <location>
        <begin position="35"/>
        <end position="59"/>
    </location>
</feature>
<evidence type="ECO:0000313" key="6">
    <source>
        <dbReference type="EMBL" id="KGQ29191.1"/>
    </source>
</evidence>
<dbReference type="EMBL" id="JPXS01000077">
    <property type="protein sequence ID" value="KGQ29191.1"/>
    <property type="molecule type" value="Genomic_DNA"/>
</dbReference>
<organism evidence="6 7">
    <name type="scientific">Gallibacterium anatis</name>
    <dbReference type="NCBI Taxonomy" id="750"/>
    <lineage>
        <taxon>Bacteria</taxon>
        <taxon>Pseudomonadati</taxon>
        <taxon>Pseudomonadota</taxon>
        <taxon>Gammaproteobacteria</taxon>
        <taxon>Pasteurellales</taxon>
        <taxon>Pasteurellaceae</taxon>
        <taxon>Gallibacterium</taxon>
    </lineage>
</organism>
<gene>
    <name evidence="6" type="ORF">JP32_11720</name>
</gene>
<sequence length="66" mass="7740">MDLADIAQQRDERAYQQLLKQRKEVDVDLTLERFCVDCGELIPAKRLQVVPHCCRCVHCQAKVERK</sequence>
<keyword evidence="3" id="KW-0862">Zinc</keyword>
<dbReference type="GO" id="GO:0008270">
    <property type="term" value="F:zinc ion binding"/>
    <property type="evidence" value="ECO:0007669"/>
    <property type="project" value="UniProtKB-KW"/>
</dbReference>
<accession>A0A0A2X9Z0</accession>
<comment type="caution">
    <text evidence="6">The sequence shown here is derived from an EMBL/GenBank/DDBJ whole genome shotgun (WGS) entry which is preliminary data.</text>
</comment>
<evidence type="ECO:0000259" key="5">
    <source>
        <dbReference type="Pfam" id="PF01258"/>
    </source>
</evidence>
<dbReference type="Proteomes" id="UP000030526">
    <property type="component" value="Unassembled WGS sequence"/>
</dbReference>
<dbReference type="AlphaFoldDB" id="A0A0A2X9Z0"/>
<dbReference type="PROSITE" id="PS51128">
    <property type="entry name" value="ZF_DKSA_2"/>
    <property type="match status" value="1"/>
</dbReference>
<reference evidence="6 7" key="1">
    <citation type="submission" date="2014-08" db="EMBL/GenBank/DDBJ databases">
        <title>Chaperone-usher fimbriae in a diverse selection of Gallibacterium genomes.</title>
        <authorList>
            <person name="Kudirkiene E."/>
            <person name="Bager R.J."/>
            <person name="Johnson T.J."/>
            <person name="Bojesen A.M."/>
        </authorList>
    </citation>
    <scope>NUCLEOTIDE SEQUENCE [LARGE SCALE GENOMIC DNA]</scope>
    <source>
        <strain evidence="6 7">20558/3kl.</strain>
    </source>
</reference>
<keyword evidence="2" id="KW-0863">Zinc-finger</keyword>
<proteinExistence type="predicted"/>
<evidence type="ECO:0000256" key="4">
    <source>
        <dbReference type="PROSITE-ProRule" id="PRU00510"/>
    </source>
</evidence>
<evidence type="ECO:0000256" key="2">
    <source>
        <dbReference type="ARBA" id="ARBA00022771"/>
    </source>
</evidence>
<evidence type="ECO:0000313" key="7">
    <source>
        <dbReference type="Proteomes" id="UP000030526"/>
    </source>
</evidence>
<protein>
    <recommendedName>
        <fullName evidence="5">Zinc finger DksA/TraR C4-type domain-containing protein</fullName>
    </recommendedName>
</protein>
<evidence type="ECO:0000256" key="1">
    <source>
        <dbReference type="ARBA" id="ARBA00022723"/>
    </source>
</evidence>
<keyword evidence="1" id="KW-0479">Metal-binding</keyword>